<keyword evidence="2" id="KW-0732">Signal</keyword>
<dbReference type="RefSeq" id="WP_252822823.1">
    <property type="nucleotide sequence ID" value="NZ_JAMXQS010000020.1"/>
</dbReference>
<evidence type="ECO:0000256" key="2">
    <source>
        <dbReference type="SAM" id="SignalP"/>
    </source>
</evidence>
<evidence type="ECO:0000313" key="3">
    <source>
        <dbReference type="EMBL" id="MCO6052369.1"/>
    </source>
</evidence>
<organism evidence="3 4">
    <name type="scientific">Mesorhizobium liriopis</name>
    <dbReference type="NCBI Taxonomy" id="2953882"/>
    <lineage>
        <taxon>Bacteria</taxon>
        <taxon>Pseudomonadati</taxon>
        <taxon>Pseudomonadota</taxon>
        <taxon>Alphaproteobacteria</taxon>
        <taxon>Hyphomicrobiales</taxon>
        <taxon>Phyllobacteriaceae</taxon>
        <taxon>Mesorhizobium</taxon>
    </lineage>
</organism>
<reference evidence="3 4" key="1">
    <citation type="submission" date="2022-06" db="EMBL/GenBank/DDBJ databases">
        <title>Mesorhizobium sp. strain RP14 Genome sequencing and assembly.</title>
        <authorList>
            <person name="Kim I."/>
        </authorList>
    </citation>
    <scope>NUCLEOTIDE SEQUENCE [LARGE SCALE GENOMIC DNA]</scope>
    <source>
        <strain evidence="4">RP14(2022)</strain>
    </source>
</reference>
<evidence type="ECO:0008006" key="5">
    <source>
        <dbReference type="Google" id="ProtNLM"/>
    </source>
</evidence>
<gene>
    <name evidence="3" type="ORF">NGM99_21530</name>
</gene>
<dbReference type="Proteomes" id="UP001205906">
    <property type="component" value="Unassembled WGS sequence"/>
</dbReference>
<dbReference type="EMBL" id="JAMXQS010000020">
    <property type="protein sequence ID" value="MCO6052369.1"/>
    <property type="molecule type" value="Genomic_DNA"/>
</dbReference>
<feature type="compositionally biased region" description="Polar residues" evidence="1">
    <location>
        <begin position="53"/>
        <end position="82"/>
    </location>
</feature>
<evidence type="ECO:0000313" key="4">
    <source>
        <dbReference type="Proteomes" id="UP001205906"/>
    </source>
</evidence>
<keyword evidence="4" id="KW-1185">Reference proteome</keyword>
<proteinExistence type="predicted"/>
<feature type="region of interest" description="Disordered" evidence="1">
    <location>
        <begin position="43"/>
        <end position="82"/>
    </location>
</feature>
<feature type="signal peptide" evidence="2">
    <location>
        <begin position="1"/>
        <end position="20"/>
    </location>
</feature>
<evidence type="ECO:0000256" key="1">
    <source>
        <dbReference type="SAM" id="MobiDB-lite"/>
    </source>
</evidence>
<accession>A0ABT1CC11</accession>
<feature type="chain" id="PRO_5046820530" description="DUF680 domain-containing protein" evidence="2">
    <location>
        <begin position="21"/>
        <end position="82"/>
    </location>
</feature>
<name>A0ABT1CC11_9HYPH</name>
<protein>
    <recommendedName>
        <fullName evidence="5">DUF680 domain-containing protein</fullName>
    </recommendedName>
</protein>
<sequence length="82" mass="8358">MTKTLIAFAALAALAAPAAAQVVSPQESSQIVSPFYQGNASTGLSASRGLQDATRTNEPASAPVNQDLQRGNQGDTFGAQSH</sequence>
<comment type="caution">
    <text evidence="3">The sequence shown here is derived from an EMBL/GenBank/DDBJ whole genome shotgun (WGS) entry which is preliminary data.</text>
</comment>